<evidence type="ECO:0000313" key="2">
    <source>
        <dbReference type="EMBL" id="MCB8881567.1"/>
    </source>
</evidence>
<proteinExistence type="predicted"/>
<protein>
    <submittedName>
        <fullName evidence="2">Uncharacterized protein</fullName>
    </submittedName>
</protein>
<dbReference type="EMBL" id="JAESVA010000005">
    <property type="protein sequence ID" value="MCB8881567.1"/>
    <property type="molecule type" value="Genomic_DNA"/>
</dbReference>
<keyword evidence="3" id="KW-1185">Reference proteome</keyword>
<dbReference type="Proteomes" id="UP000721844">
    <property type="component" value="Unassembled WGS sequence"/>
</dbReference>
<dbReference type="AlphaFoldDB" id="A0A964E4Q1"/>
<comment type="caution">
    <text evidence="2">The sequence shown here is derived from an EMBL/GenBank/DDBJ whole genome shotgun (WGS) entry which is preliminary data.</text>
</comment>
<sequence length="308" mass="34087">MIAGMVNRSGSSDLAVRRQNKLDRKQPMETVGFRGSLCIGYNIKFDFTINPGKWAKNSQYANDQFYANMAKSFGVSAHNASYSGNAVTAGGAAAASFLIGLFDPAPVVPKPKLGYWVPPTAELNDGIRSLLWGGTVVSPETAMNFFGAAIVKYADSWRLQMYGKQAEEKGNTALYAAEKNSLRFLTVTRGIRTPSPSRQARASFMISVIVPRNGSRAAPILQIGLHDLLYQYTVDKISQLKSPQALYQFLKGPDSAYLADDHMSRSALLDVWWDNNKNGEWNSGTSYDSLQAKAWHDKFQGEFWKRES</sequence>
<evidence type="ECO:0000256" key="1">
    <source>
        <dbReference type="SAM" id="MobiDB-lite"/>
    </source>
</evidence>
<name>A0A964E4Q1_9PROT</name>
<feature type="region of interest" description="Disordered" evidence="1">
    <location>
        <begin position="1"/>
        <end position="21"/>
    </location>
</feature>
<dbReference type="RefSeq" id="WP_227308239.1">
    <property type="nucleotide sequence ID" value="NZ_JAESVA010000005.1"/>
</dbReference>
<organism evidence="2 3">
    <name type="scientific">Acidisoma cellulosilyticum</name>
    <dbReference type="NCBI Taxonomy" id="2802395"/>
    <lineage>
        <taxon>Bacteria</taxon>
        <taxon>Pseudomonadati</taxon>
        <taxon>Pseudomonadota</taxon>
        <taxon>Alphaproteobacteria</taxon>
        <taxon>Acetobacterales</taxon>
        <taxon>Acidocellaceae</taxon>
        <taxon>Acidisoma</taxon>
    </lineage>
</organism>
<reference evidence="2 3" key="1">
    <citation type="journal article" date="2021" name="Microorganisms">
        <title>Acidisoma silvae sp. nov. and Acidisomacellulosilytica sp. nov., Two Acidophilic Bacteria Isolated from Decaying Wood, Hydrolyzing Cellulose and Producing Poly-3-hydroxybutyrate.</title>
        <authorList>
            <person name="Mieszkin S."/>
            <person name="Pouder E."/>
            <person name="Uroz S."/>
            <person name="Simon-Colin C."/>
            <person name="Alain K."/>
        </authorList>
    </citation>
    <scope>NUCLEOTIDE SEQUENCE [LARGE SCALE GENOMIC DNA]</scope>
    <source>
        <strain evidence="2 3">HW T5.17</strain>
    </source>
</reference>
<accession>A0A964E4Q1</accession>
<gene>
    <name evidence="2" type="ORF">ACELLULO517_15050</name>
</gene>
<evidence type="ECO:0000313" key="3">
    <source>
        <dbReference type="Proteomes" id="UP000721844"/>
    </source>
</evidence>